<name>A0A8T0HBF7_CERPU</name>
<evidence type="ECO:0000256" key="1">
    <source>
        <dbReference type="SAM" id="MobiDB-lite"/>
    </source>
</evidence>
<protein>
    <recommendedName>
        <fullName evidence="5">Secreted protein</fullName>
    </recommendedName>
</protein>
<dbReference type="Proteomes" id="UP000822688">
    <property type="component" value="Chromosome 7"/>
</dbReference>
<evidence type="ECO:0000313" key="4">
    <source>
        <dbReference type="Proteomes" id="UP000822688"/>
    </source>
</evidence>
<feature type="chain" id="PRO_5035809511" description="Secreted protein" evidence="2">
    <location>
        <begin position="20"/>
        <end position="113"/>
    </location>
</feature>
<keyword evidence="2" id="KW-0732">Signal</keyword>
<gene>
    <name evidence="3" type="ORF">KC19_7G139700</name>
</gene>
<feature type="region of interest" description="Disordered" evidence="1">
    <location>
        <begin position="88"/>
        <end position="107"/>
    </location>
</feature>
<reference evidence="3" key="1">
    <citation type="submission" date="2020-06" db="EMBL/GenBank/DDBJ databases">
        <title>WGS assembly of Ceratodon purpureus strain R40.</title>
        <authorList>
            <person name="Carey S.B."/>
            <person name="Jenkins J."/>
            <person name="Shu S."/>
            <person name="Lovell J.T."/>
            <person name="Sreedasyam A."/>
            <person name="Maumus F."/>
            <person name="Tiley G.P."/>
            <person name="Fernandez-Pozo N."/>
            <person name="Barry K."/>
            <person name="Chen C."/>
            <person name="Wang M."/>
            <person name="Lipzen A."/>
            <person name="Daum C."/>
            <person name="Saski C.A."/>
            <person name="Payton A.C."/>
            <person name="Mcbreen J.C."/>
            <person name="Conrad R.E."/>
            <person name="Kollar L.M."/>
            <person name="Olsson S."/>
            <person name="Huttunen S."/>
            <person name="Landis J.B."/>
            <person name="Wickett N.J."/>
            <person name="Johnson M.G."/>
            <person name="Rensing S.A."/>
            <person name="Grimwood J."/>
            <person name="Schmutz J."/>
            <person name="Mcdaniel S.F."/>
        </authorList>
    </citation>
    <scope>NUCLEOTIDE SEQUENCE</scope>
    <source>
        <strain evidence="3">R40</strain>
    </source>
</reference>
<organism evidence="3 4">
    <name type="scientific">Ceratodon purpureus</name>
    <name type="common">Fire moss</name>
    <name type="synonym">Dicranum purpureum</name>
    <dbReference type="NCBI Taxonomy" id="3225"/>
    <lineage>
        <taxon>Eukaryota</taxon>
        <taxon>Viridiplantae</taxon>
        <taxon>Streptophyta</taxon>
        <taxon>Embryophyta</taxon>
        <taxon>Bryophyta</taxon>
        <taxon>Bryophytina</taxon>
        <taxon>Bryopsida</taxon>
        <taxon>Dicranidae</taxon>
        <taxon>Pseudoditrichales</taxon>
        <taxon>Ditrichaceae</taxon>
        <taxon>Ceratodon</taxon>
    </lineage>
</organism>
<dbReference type="AlphaFoldDB" id="A0A8T0HBF7"/>
<proteinExistence type="predicted"/>
<comment type="caution">
    <text evidence="3">The sequence shown here is derived from an EMBL/GenBank/DDBJ whole genome shotgun (WGS) entry which is preliminary data.</text>
</comment>
<feature type="signal peptide" evidence="2">
    <location>
        <begin position="1"/>
        <end position="19"/>
    </location>
</feature>
<evidence type="ECO:0000256" key="2">
    <source>
        <dbReference type="SAM" id="SignalP"/>
    </source>
</evidence>
<accession>A0A8T0HBF7</accession>
<evidence type="ECO:0000313" key="3">
    <source>
        <dbReference type="EMBL" id="KAG0567499.1"/>
    </source>
</evidence>
<keyword evidence="4" id="KW-1185">Reference proteome</keyword>
<evidence type="ECO:0008006" key="5">
    <source>
        <dbReference type="Google" id="ProtNLM"/>
    </source>
</evidence>
<dbReference type="EMBL" id="CM026428">
    <property type="protein sequence ID" value="KAG0567499.1"/>
    <property type="molecule type" value="Genomic_DNA"/>
</dbReference>
<sequence>MFFLAIIVVVIVSQPFSYLEDGKCILVFCCPQLPGFDSKGECIWQQVHGTLQHVNCVEVSCTMCLPFDHTRERLESWVHRESQGIQTMDIGDSTESSREGIIPRASEEFAAVE</sequence>